<protein>
    <submittedName>
        <fullName evidence="2">Uncharacterized protein</fullName>
    </submittedName>
</protein>
<dbReference type="EMBL" id="AWEY01000008">
    <property type="protein sequence ID" value="ERK39964.1"/>
    <property type="molecule type" value="Genomic_DNA"/>
</dbReference>
<accession>U2P8F3</accession>
<organism evidence="2 3">
    <name type="scientific">Segatella baroniae F0067</name>
    <dbReference type="NCBI Taxonomy" id="1115809"/>
    <lineage>
        <taxon>Bacteria</taxon>
        <taxon>Pseudomonadati</taxon>
        <taxon>Bacteroidota</taxon>
        <taxon>Bacteroidia</taxon>
        <taxon>Bacteroidales</taxon>
        <taxon>Prevotellaceae</taxon>
        <taxon>Segatella</taxon>
    </lineage>
</organism>
<feature type="signal peptide" evidence="1">
    <location>
        <begin position="1"/>
        <end position="19"/>
    </location>
</feature>
<name>U2P8F3_9BACT</name>
<dbReference type="RefSeq" id="WP_021589093.1">
    <property type="nucleotide sequence ID" value="NZ_AWEY01000008.1"/>
</dbReference>
<reference evidence="2 3" key="1">
    <citation type="submission" date="2013-08" db="EMBL/GenBank/DDBJ databases">
        <authorList>
            <person name="Durkin A.S."/>
            <person name="Haft D.R."/>
            <person name="McCorrison J."/>
            <person name="Torralba M."/>
            <person name="Gillis M."/>
            <person name="Haft D.H."/>
            <person name="Methe B."/>
            <person name="Sutton G."/>
            <person name="Nelson K.E."/>
        </authorList>
    </citation>
    <scope>NUCLEOTIDE SEQUENCE [LARGE SCALE GENOMIC DNA]</scope>
    <source>
        <strain evidence="2 3">F0067</strain>
    </source>
</reference>
<gene>
    <name evidence="2" type="ORF">HMPREF9135_0368</name>
</gene>
<proteinExistence type="predicted"/>
<dbReference type="Proteomes" id="UP000016648">
    <property type="component" value="Unassembled WGS sequence"/>
</dbReference>
<keyword evidence="3" id="KW-1185">Reference proteome</keyword>
<feature type="chain" id="PRO_5004633504" evidence="1">
    <location>
        <begin position="20"/>
        <end position="192"/>
    </location>
</feature>
<evidence type="ECO:0000256" key="1">
    <source>
        <dbReference type="SAM" id="SignalP"/>
    </source>
</evidence>
<sequence length="192" mass="21645">MKRNLLLLLSLVLLSAVKAQRVSHRFQDMTMSEALRQLNKMTRRYTINFIYNDLEDFRVYANVRQQSISDAVRQLIGFYPMSMTMPADSIISVECVQKLAFRCKGRILDERGRPLAYANVALLAPVDSACINGGVSNEGGDFIRRCELCVSRPPFCPTLTSKAGSVSTSPPTPRWARAIWPTIPIRKTSWSD</sequence>
<evidence type="ECO:0000313" key="3">
    <source>
        <dbReference type="Proteomes" id="UP000016648"/>
    </source>
</evidence>
<evidence type="ECO:0000313" key="2">
    <source>
        <dbReference type="EMBL" id="ERK39964.1"/>
    </source>
</evidence>
<dbReference type="PATRIC" id="fig|1115809.3.peg.854"/>
<dbReference type="AlphaFoldDB" id="U2P8F3"/>
<keyword evidence="1" id="KW-0732">Signal</keyword>
<comment type="caution">
    <text evidence="2">The sequence shown here is derived from an EMBL/GenBank/DDBJ whole genome shotgun (WGS) entry which is preliminary data.</text>
</comment>